<feature type="transmembrane region" description="Helical" evidence="2">
    <location>
        <begin position="37"/>
        <end position="67"/>
    </location>
</feature>
<keyword evidence="2" id="KW-1133">Transmembrane helix</keyword>
<evidence type="ECO:0000256" key="2">
    <source>
        <dbReference type="SAM" id="Phobius"/>
    </source>
</evidence>
<keyword evidence="2" id="KW-0812">Transmembrane</keyword>
<feature type="transmembrane region" description="Helical" evidence="2">
    <location>
        <begin position="79"/>
        <end position="100"/>
    </location>
</feature>
<feature type="transmembrane region" description="Helical" evidence="2">
    <location>
        <begin position="351"/>
        <end position="371"/>
    </location>
</feature>
<accession>A0ABQ1G0E9</accession>
<evidence type="ECO:0000256" key="1">
    <source>
        <dbReference type="SAM" id="MobiDB-lite"/>
    </source>
</evidence>
<feature type="transmembrane region" description="Helical" evidence="2">
    <location>
        <begin position="317"/>
        <end position="339"/>
    </location>
</feature>
<organism evidence="4 5">
    <name type="scientific">Paenibacillus physcomitrellae</name>
    <dbReference type="NCBI Taxonomy" id="1619311"/>
    <lineage>
        <taxon>Bacteria</taxon>
        <taxon>Bacillati</taxon>
        <taxon>Bacillota</taxon>
        <taxon>Bacilli</taxon>
        <taxon>Bacillales</taxon>
        <taxon>Paenibacillaceae</taxon>
        <taxon>Paenibacillus</taxon>
    </lineage>
</organism>
<feature type="transmembrane region" description="Helical" evidence="2">
    <location>
        <begin position="397"/>
        <end position="417"/>
    </location>
</feature>
<reference evidence="5" key="1">
    <citation type="journal article" date="2019" name="Int. J. Syst. Evol. Microbiol.">
        <title>The Global Catalogue of Microorganisms (GCM) 10K type strain sequencing project: providing services to taxonomists for standard genome sequencing and annotation.</title>
        <authorList>
            <consortium name="The Broad Institute Genomics Platform"/>
            <consortium name="The Broad Institute Genome Sequencing Center for Infectious Disease"/>
            <person name="Wu L."/>
            <person name="Ma J."/>
        </authorList>
    </citation>
    <scope>NUCLEOTIDE SEQUENCE [LARGE SCALE GENOMIC DNA]</scope>
    <source>
        <strain evidence="5">CGMCC 1.15044</strain>
    </source>
</reference>
<dbReference type="Pfam" id="PF07670">
    <property type="entry name" value="Gate"/>
    <property type="match status" value="2"/>
</dbReference>
<keyword evidence="2" id="KW-0472">Membrane</keyword>
<feature type="compositionally biased region" description="Low complexity" evidence="1">
    <location>
        <begin position="185"/>
        <end position="201"/>
    </location>
</feature>
<name>A0ABQ1G0E9_9BACL</name>
<keyword evidence="5" id="KW-1185">Reference proteome</keyword>
<evidence type="ECO:0000259" key="3">
    <source>
        <dbReference type="Pfam" id="PF07670"/>
    </source>
</evidence>
<feature type="domain" description="Nucleoside transporter/FeoB GTPase Gate" evidence="3">
    <location>
        <begin position="245"/>
        <end position="340"/>
    </location>
</feature>
<evidence type="ECO:0000313" key="5">
    <source>
        <dbReference type="Proteomes" id="UP000609323"/>
    </source>
</evidence>
<proteinExistence type="predicted"/>
<comment type="caution">
    <text evidence="4">The sequence shown here is derived from an EMBL/GenBank/DDBJ whole genome shotgun (WGS) entry which is preliminary data.</text>
</comment>
<feature type="transmembrane region" description="Helical" evidence="2">
    <location>
        <begin position="148"/>
        <end position="170"/>
    </location>
</feature>
<feature type="transmembrane region" description="Helical" evidence="2">
    <location>
        <begin position="6"/>
        <end position="25"/>
    </location>
</feature>
<feature type="transmembrane region" description="Helical" evidence="2">
    <location>
        <begin position="242"/>
        <end position="266"/>
    </location>
</feature>
<dbReference type="InterPro" id="IPR011642">
    <property type="entry name" value="Gate_dom"/>
</dbReference>
<gene>
    <name evidence="4" type="primary">ylbJ</name>
    <name evidence="4" type="ORF">GCM10010917_20340</name>
</gene>
<feature type="domain" description="Nucleoside transporter/FeoB GTPase Gate" evidence="3">
    <location>
        <begin position="44"/>
        <end position="128"/>
    </location>
</feature>
<sequence length="429" mass="45750">MQISRLGLPFILLALIAICMLMLAFPQSSWDAAVRGLSIWWDVLFPSLFPFFVISEMLLGFGIVHFLGKLLDPLMKPAFRIPGSGGFVAAMGFAAGYPVSARLTVKLREQNLISRVEGERLVSFTTSSDPIFLIGAVSVGFFHSPQMAGVLALAHYGGSVIIGLIMQFYGRHDAGPIMQKSELAAGSAANESSETETAAAGPVTPRPSRLKAALLAMHEARMADGRELGELLSQAITTSLRLMTVVGGLVVFFSVFLEVLTASGVMDFLYEILRGLLPALGLPSALAEPFMSGLFEVTLGAKNAAAASEGIPLAFKAAAAVFILSWGGLSVHAQVASILNATDLRYLPFLAARSIHAVLSAALLLLIWPFFGPEQGASAFASSTSHSYAWRASAGNFTYGMEGLAVMLILSILAILIQKWSAKRRTHRT</sequence>
<feature type="region of interest" description="Disordered" evidence="1">
    <location>
        <begin position="185"/>
        <end position="205"/>
    </location>
</feature>
<protein>
    <submittedName>
        <fullName evidence="4">Sporulation integral membrane protein YlbJ</fullName>
    </submittedName>
</protein>
<dbReference type="EMBL" id="BMHF01000006">
    <property type="protein sequence ID" value="GGA35043.1"/>
    <property type="molecule type" value="Genomic_DNA"/>
</dbReference>
<dbReference type="InterPro" id="IPR014226">
    <property type="entry name" value="Spore_IM_YlbJ"/>
</dbReference>
<dbReference type="NCBIfam" id="TIGR02871">
    <property type="entry name" value="spore_ylbJ"/>
    <property type="match status" value="1"/>
</dbReference>
<dbReference type="Proteomes" id="UP000609323">
    <property type="component" value="Unassembled WGS sequence"/>
</dbReference>
<evidence type="ECO:0000313" key="4">
    <source>
        <dbReference type="EMBL" id="GGA35043.1"/>
    </source>
</evidence>